<feature type="coiled-coil region" evidence="1">
    <location>
        <begin position="392"/>
        <end position="482"/>
    </location>
</feature>
<keyword evidence="3" id="KW-0472">Membrane</keyword>
<dbReference type="CDD" id="cd07341">
    <property type="entry name" value="M56_BlaR1_MecR1_like"/>
    <property type="match status" value="1"/>
</dbReference>
<feature type="domain" description="Peptidase M56" evidence="4">
    <location>
        <begin position="83"/>
        <end position="307"/>
    </location>
</feature>
<evidence type="ECO:0000313" key="5">
    <source>
        <dbReference type="EMBL" id="MFC5408617.1"/>
    </source>
</evidence>
<dbReference type="PANTHER" id="PTHR34978:SF3">
    <property type="entry name" value="SLR0241 PROTEIN"/>
    <property type="match status" value="1"/>
</dbReference>
<feature type="region of interest" description="Disordered" evidence="2">
    <location>
        <begin position="348"/>
        <end position="380"/>
    </location>
</feature>
<proteinExistence type="predicted"/>
<evidence type="ECO:0000259" key="4">
    <source>
        <dbReference type="Pfam" id="PF05569"/>
    </source>
</evidence>
<feature type="compositionally biased region" description="Pro residues" evidence="2">
    <location>
        <begin position="607"/>
        <end position="640"/>
    </location>
</feature>
<dbReference type="Proteomes" id="UP001596106">
    <property type="component" value="Unassembled WGS sequence"/>
</dbReference>
<keyword evidence="3" id="KW-0812">Transmembrane</keyword>
<dbReference type="Pfam" id="PF05569">
    <property type="entry name" value="Peptidase_M56"/>
    <property type="match status" value="1"/>
</dbReference>
<organism evidence="5 6">
    <name type="scientific">Larkinella bovis</name>
    <dbReference type="NCBI Taxonomy" id="683041"/>
    <lineage>
        <taxon>Bacteria</taxon>
        <taxon>Pseudomonadati</taxon>
        <taxon>Bacteroidota</taxon>
        <taxon>Cytophagia</taxon>
        <taxon>Cytophagales</taxon>
        <taxon>Spirosomataceae</taxon>
        <taxon>Larkinella</taxon>
    </lineage>
</organism>
<keyword evidence="3" id="KW-1133">Transmembrane helix</keyword>
<protein>
    <submittedName>
        <fullName evidence="5">M56 family metallopeptidase</fullName>
    </submittedName>
</protein>
<evidence type="ECO:0000313" key="6">
    <source>
        <dbReference type="Proteomes" id="UP001596106"/>
    </source>
</evidence>
<feature type="region of interest" description="Disordered" evidence="2">
    <location>
        <begin position="573"/>
        <end position="657"/>
    </location>
</feature>
<evidence type="ECO:0000256" key="2">
    <source>
        <dbReference type="SAM" id="MobiDB-lite"/>
    </source>
</evidence>
<feature type="transmembrane region" description="Helical" evidence="3">
    <location>
        <begin position="49"/>
        <end position="69"/>
    </location>
</feature>
<dbReference type="EMBL" id="JBHSMA010000001">
    <property type="protein sequence ID" value="MFC5408617.1"/>
    <property type="molecule type" value="Genomic_DNA"/>
</dbReference>
<dbReference type="InterPro" id="IPR052173">
    <property type="entry name" value="Beta-lactam_resp_regulator"/>
</dbReference>
<gene>
    <name evidence="5" type="ORF">ACFPMF_04820</name>
</gene>
<feature type="transmembrane region" description="Helical" evidence="3">
    <location>
        <begin position="14"/>
        <end position="37"/>
    </location>
</feature>
<feature type="compositionally biased region" description="Low complexity" evidence="2">
    <location>
        <begin position="573"/>
        <end position="585"/>
    </location>
</feature>
<dbReference type="RefSeq" id="WP_379841670.1">
    <property type="nucleotide sequence ID" value="NZ_JBHSMA010000001.1"/>
</dbReference>
<keyword evidence="1" id="KW-0175">Coiled coil</keyword>
<dbReference type="PANTHER" id="PTHR34978">
    <property type="entry name" value="POSSIBLE SENSOR-TRANSDUCER PROTEIN BLAR"/>
    <property type="match status" value="1"/>
</dbReference>
<keyword evidence="6" id="KW-1185">Reference proteome</keyword>
<reference evidence="6" key="1">
    <citation type="journal article" date="2019" name="Int. J. Syst. Evol. Microbiol.">
        <title>The Global Catalogue of Microorganisms (GCM) 10K type strain sequencing project: providing services to taxonomists for standard genome sequencing and annotation.</title>
        <authorList>
            <consortium name="The Broad Institute Genomics Platform"/>
            <consortium name="The Broad Institute Genome Sequencing Center for Infectious Disease"/>
            <person name="Wu L."/>
            <person name="Ma J."/>
        </authorList>
    </citation>
    <scope>NUCLEOTIDE SEQUENCE [LARGE SCALE GENOMIC DNA]</scope>
    <source>
        <strain evidence="6">CCUG 55250</strain>
    </source>
</reference>
<evidence type="ECO:0000256" key="1">
    <source>
        <dbReference type="SAM" id="Coils"/>
    </source>
</evidence>
<dbReference type="InterPro" id="IPR008756">
    <property type="entry name" value="Peptidase_M56"/>
</dbReference>
<comment type="caution">
    <text evidence="5">The sequence shown here is derived from an EMBL/GenBank/DDBJ whole genome shotgun (WGS) entry which is preliminary data.</text>
</comment>
<feature type="transmembrane region" description="Helical" evidence="3">
    <location>
        <begin position="224"/>
        <end position="246"/>
    </location>
</feature>
<feature type="transmembrane region" description="Helical" evidence="3">
    <location>
        <begin position="115"/>
        <end position="140"/>
    </location>
</feature>
<sequence>MNTFQLFSEPLTTALGWALVHTLWQGVLLTALAALALRWTARMSSDVRYGLGIGALALQVLVFLGTVWICYEPVIPSVSFGSEQPSTMAQPVLITRDASGHGWSGSLTEWLHQHLSLLVMIWQLGSALLLIRLAGGWLLVQRLTLRNVRSAPEAWQAYTHQLACRLGMVQAVRLVESADISVPMTIGWLKPVILLPIGLLTGLSPKQVEAVLVHELAHIRRYDYLVNLIQSVVEIVLFFHPAIWWLSARIRQEREHCCDDRAIRVCGERTSLAQALVHIEGRRQTAWPAPELAMAFGARKQSLLQRVKRVIGVSEPQSSVTPNGLVVAGCLLLLTGLVTAQHLYQPVHPGRREGDSVSSTAGKAGPAGPEGKEAGKPGLEAVVRDTIDPVKRATLENTLNEHERELERLNEEIEQWHKPMEQVDRQMERESQSLALFDSEMELLDRKLEGVQKELEQNLEKSLDLELKKNRLNGKLSQAESRLLAKMKQDEVQIRKKMEALHHDNMAKIQANRQALEEGQQKLLNDSMEIFVAKMAQIAEKSSFHATEMMRLQAILGRLDTLPDPVPAVAPKAPIGPARAGKPAGAKGGYWYNGKRYERPEDMPAAPTAPTPPPAVMPAAPTPPTPPVVAPAAPAPPDAPAAPQAPKSGKKGKSVQN</sequence>
<feature type="compositionally biased region" description="Basic residues" evidence="2">
    <location>
        <begin position="648"/>
        <end position="657"/>
    </location>
</feature>
<name>A0ABW0I7W6_9BACT</name>
<dbReference type="Gene3D" id="3.30.2010.10">
    <property type="entry name" value="Metalloproteases ('zincins'), catalytic domain"/>
    <property type="match status" value="1"/>
</dbReference>
<evidence type="ECO:0000256" key="3">
    <source>
        <dbReference type="SAM" id="Phobius"/>
    </source>
</evidence>
<accession>A0ABW0I7W6</accession>